<keyword evidence="5 10" id="KW-0547">Nucleotide-binding</keyword>
<dbReference type="InterPro" id="IPR015807">
    <property type="entry name" value="His-tRNA-ligase"/>
</dbReference>
<dbReference type="GO" id="GO:0006427">
    <property type="term" value="P:histidyl-tRNA aminoacylation"/>
    <property type="evidence" value="ECO:0007669"/>
    <property type="project" value="UniProtKB-UniRule"/>
</dbReference>
<comment type="subcellular location">
    <subcellularLocation>
        <location evidence="1 10">Cytoplasm</location>
    </subcellularLocation>
</comment>
<dbReference type="InterPro" id="IPR045864">
    <property type="entry name" value="aa-tRNA-synth_II/BPL/LPL"/>
</dbReference>
<feature type="binding site" evidence="11">
    <location>
        <position position="271"/>
    </location>
    <ligand>
        <name>L-histidine</name>
        <dbReference type="ChEBI" id="CHEBI:57595"/>
    </ligand>
</feature>
<feature type="domain" description="Aminoacyl-transfer RNA synthetases class-II family profile" evidence="12">
    <location>
        <begin position="22"/>
        <end position="324"/>
    </location>
</feature>
<evidence type="ECO:0000256" key="8">
    <source>
        <dbReference type="ARBA" id="ARBA00023146"/>
    </source>
</evidence>
<comment type="similarity">
    <text evidence="2 10">Belongs to the class-II aminoacyl-tRNA synthetase family.</text>
</comment>
<dbReference type="InterPro" id="IPR036621">
    <property type="entry name" value="Anticodon-bd_dom_sf"/>
</dbReference>
<dbReference type="GeneID" id="17109958"/>
<dbReference type="Proteomes" id="UP000016887">
    <property type="component" value="Chromosome"/>
</dbReference>
<dbReference type="GO" id="GO:0004821">
    <property type="term" value="F:histidine-tRNA ligase activity"/>
    <property type="evidence" value="ECO:0007669"/>
    <property type="project" value="UniProtKB-UniRule"/>
</dbReference>
<dbReference type="EMBL" id="AP012489">
    <property type="protein sequence ID" value="BAN89960.1"/>
    <property type="molecule type" value="Genomic_DNA"/>
</dbReference>
<dbReference type="EC" id="6.1.1.21" evidence="10"/>
<reference evidence="13 14" key="1">
    <citation type="journal article" date="2013" name="Appl. Environ. Microbiol.">
        <title>Variation of the Virus-Related Elements within Syntenic Genomes of the Hyperthermophilic Archaeon Aeropyrum.</title>
        <authorList>
            <person name="Daifuku T."/>
            <person name="Yoshida T."/>
            <person name="Kitamura T."/>
            <person name="Kawaichi S."/>
            <person name="Inoue T."/>
            <person name="Nomura K."/>
            <person name="Yoshida Y."/>
            <person name="Kuno S."/>
            <person name="Sako Y."/>
        </authorList>
    </citation>
    <scope>NUCLEOTIDE SEQUENCE [LARGE SCALE GENOMIC DNA]</scope>
    <source>
        <strain evidence="13 14">SY1</strain>
    </source>
</reference>
<evidence type="ECO:0000313" key="14">
    <source>
        <dbReference type="Proteomes" id="UP000016887"/>
    </source>
</evidence>
<feature type="binding site" evidence="11">
    <location>
        <position position="112"/>
    </location>
    <ligand>
        <name>L-histidine</name>
        <dbReference type="ChEBI" id="CHEBI:57595"/>
    </ligand>
</feature>
<evidence type="ECO:0000256" key="2">
    <source>
        <dbReference type="ARBA" id="ARBA00008226"/>
    </source>
</evidence>
<evidence type="ECO:0000259" key="12">
    <source>
        <dbReference type="PROSITE" id="PS50862"/>
    </source>
</evidence>
<feature type="binding site" evidence="11">
    <location>
        <begin position="275"/>
        <end position="276"/>
    </location>
    <ligand>
        <name>L-histidine</name>
        <dbReference type="ChEBI" id="CHEBI:57595"/>
    </ligand>
</feature>
<feature type="binding site" evidence="11">
    <location>
        <position position="126"/>
    </location>
    <ligand>
        <name>L-histidine</name>
        <dbReference type="ChEBI" id="CHEBI:57595"/>
    </ligand>
</feature>
<dbReference type="InterPro" id="IPR004154">
    <property type="entry name" value="Anticodon-bd"/>
</dbReference>
<dbReference type="GO" id="GO:0003723">
    <property type="term" value="F:RNA binding"/>
    <property type="evidence" value="ECO:0007669"/>
    <property type="project" value="TreeGrafter"/>
</dbReference>
<keyword evidence="3 10" id="KW-0963">Cytoplasm</keyword>
<feature type="binding site" evidence="11">
    <location>
        <begin position="83"/>
        <end position="85"/>
    </location>
    <ligand>
        <name>L-histidine</name>
        <dbReference type="ChEBI" id="CHEBI:57595"/>
    </ligand>
</feature>
<dbReference type="Pfam" id="PF03129">
    <property type="entry name" value="HGTP_anticodon"/>
    <property type="match status" value="1"/>
</dbReference>
<keyword evidence="8 10" id="KW-0030">Aminoacyl-tRNA synthetase</keyword>
<dbReference type="PIRSF" id="PIRSF001549">
    <property type="entry name" value="His-tRNA_synth"/>
    <property type="match status" value="1"/>
</dbReference>
<dbReference type="PATRIC" id="fig|1198449.6.peg.495"/>
<accession>U3TD54</accession>
<dbReference type="Pfam" id="PF13393">
    <property type="entry name" value="tRNA-synt_His"/>
    <property type="match status" value="1"/>
</dbReference>
<comment type="catalytic activity">
    <reaction evidence="9 10">
        <text>tRNA(His) + L-histidine + ATP = L-histidyl-tRNA(His) + AMP + diphosphate + H(+)</text>
        <dbReference type="Rhea" id="RHEA:17313"/>
        <dbReference type="Rhea" id="RHEA-COMP:9665"/>
        <dbReference type="Rhea" id="RHEA-COMP:9689"/>
        <dbReference type="ChEBI" id="CHEBI:15378"/>
        <dbReference type="ChEBI" id="CHEBI:30616"/>
        <dbReference type="ChEBI" id="CHEBI:33019"/>
        <dbReference type="ChEBI" id="CHEBI:57595"/>
        <dbReference type="ChEBI" id="CHEBI:78442"/>
        <dbReference type="ChEBI" id="CHEBI:78527"/>
        <dbReference type="ChEBI" id="CHEBI:456215"/>
        <dbReference type="EC" id="6.1.1.21"/>
    </reaction>
</comment>
<dbReference type="InterPro" id="IPR006195">
    <property type="entry name" value="aa-tRNA-synth_II"/>
</dbReference>
<dbReference type="PANTHER" id="PTHR11476:SF7">
    <property type="entry name" value="HISTIDINE--TRNA LIGASE"/>
    <property type="match status" value="1"/>
</dbReference>
<dbReference type="HAMAP" id="MF_00127">
    <property type="entry name" value="His_tRNA_synth"/>
    <property type="match status" value="1"/>
</dbReference>
<evidence type="ECO:0000256" key="4">
    <source>
        <dbReference type="ARBA" id="ARBA00022598"/>
    </source>
</evidence>
<dbReference type="PANTHER" id="PTHR11476">
    <property type="entry name" value="HISTIDYL-TRNA SYNTHETASE"/>
    <property type="match status" value="1"/>
</dbReference>
<evidence type="ECO:0000256" key="9">
    <source>
        <dbReference type="ARBA" id="ARBA00047639"/>
    </source>
</evidence>
<dbReference type="Gene3D" id="3.40.50.800">
    <property type="entry name" value="Anticodon-binding domain"/>
    <property type="match status" value="1"/>
</dbReference>
<dbReference type="InterPro" id="IPR004517">
    <property type="entry name" value="HisZ"/>
</dbReference>
<dbReference type="NCBIfam" id="TIGR00442">
    <property type="entry name" value="hisS"/>
    <property type="match status" value="1"/>
</dbReference>
<proteinExistence type="inferred from homology"/>
<dbReference type="KEGG" id="acj:ACAM_0491"/>
<evidence type="ECO:0000313" key="13">
    <source>
        <dbReference type="EMBL" id="BAN89960.1"/>
    </source>
</evidence>
<feature type="binding site" evidence="11">
    <location>
        <position position="130"/>
    </location>
    <ligand>
        <name>L-histidine</name>
        <dbReference type="ChEBI" id="CHEBI:57595"/>
    </ligand>
</feature>
<dbReference type="GO" id="GO:0005829">
    <property type="term" value="C:cytosol"/>
    <property type="evidence" value="ECO:0007669"/>
    <property type="project" value="TreeGrafter"/>
</dbReference>
<evidence type="ECO:0000256" key="11">
    <source>
        <dbReference type="PIRSR" id="PIRSR001549-1"/>
    </source>
</evidence>
<keyword evidence="14" id="KW-1185">Reference proteome</keyword>
<gene>
    <name evidence="10 13" type="primary">hisS</name>
    <name evidence="13" type="ORF">ACAM_0491</name>
</gene>
<dbReference type="eggNOG" id="arCOG00404">
    <property type="taxonomic scope" value="Archaea"/>
</dbReference>
<dbReference type="OrthoDB" id="8659at2157"/>
<evidence type="ECO:0000256" key="6">
    <source>
        <dbReference type="ARBA" id="ARBA00022840"/>
    </source>
</evidence>
<dbReference type="CDD" id="cd00773">
    <property type="entry name" value="HisRS-like_core"/>
    <property type="match status" value="1"/>
</dbReference>
<dbReference type="InterPro" id="IPR004516">
    <property type="entry name" value="HisRS/HisZ"/>
</dbReference>
<dbReference type="SUPFAM" id="SSF55681">
    <property type="entry name" value="Class II aaRS and biotin synthetases"/>
    <property type="match status" value="1"/>
</dbReference>
<evidence type="ECO:0000256" key="5">
    <source>
        <dbReference type="ARBA" id="ARBA00022741"/>
    </source>
</evidence>
<evidence type="ECO:0000256" key="1">
    <source>
        <dbReference type="ARBA" id="ARBA00004496"/>
    </source>
</evidence>
<evidence type="ECO:0000256" key="7">
    <source>
        <dbReference type="ARBA" id="ARBA00022917"/>
    </source>
</evidence>
<dbReference type="GO" id="GO:0000105">
    <property type="term" value="P:L-histidine biosynthetic process"/>
    <property type="evidence" value="ECO:0007669"/>
    <property type="project" value="InterPro"/>
</dbReference>
<dbReference type="PROSITE" id="PS50862">
    <property type="entry name" value="AA_TRNA_LIGASE_II"/>
    <property type="match status" value="1"/>
</dbReference>
<protein>
    <recommendedName>
        <fullName evidence="10">Histidine--tRNA ligase</fullName>
        <ecNumber evidence="10">6.1.1.21</ecNumber>
    </recommendedName>
    <alternativeName>
        <fullName evidence="10">Histidyl-tRNA synthetase</fullName>
        <shortName evidence="10">HisRS</shortName>
    </alternativeName>
</protein>
<keyword evidence="6 10" id="KW-0067">ATP-binding</keyword>
<keyword evidence="7 10" id="KW-0648">Protein biosynthesis</keyword>
<dbReference type="AlphaFoldDB" id="U3TD54"/>
<evidence type="ECO:0000256" key="3">
    <source>
        <dbReference type="ARBA" id="ARBA00022490"/>
    </source>
</evidence>
<evidence type="ECO:0000256" key="10">
    <source>
        <dbReference type="HAMAP-Rule" id="MF_00127"/>
    </source>
</evidence>
<dbReference type="RefSeq" id="WP_022541236.1">
    <property type="nucleotide sequence ID" value="NC_022521.1"/>
</dbReference>
<dbReference type="Gene3D" id="3.30.930.10">
    <property type="entry name" value="Bira Bifunctional Protein, Domain 2"/>
    <property type="match status" value="1"/>
</dbReference>
<dbReference type="InterPro" id="IPR041715">
    <property type="entry name" value="HisRS-like_core"/>
</dbReference>
<name>U3TD54_9CREN</name>
<dbReference type="GO" id="GO:0005524">
    <property type="term" value="F:ATP binding"/>
    <property type="evidence" value="ECO:0007669"/>
    <property type="project" value="UniProtKB-UniRule"/>
</dbReference>
<dbReference type="STRING" id="1198449.ACAM_0491"/>
<organism evidence="13 14">
    <name type="scientific">Aeropyrum camini SY1 = JCM 12091</name>
    <dbReference type="NCBI Taxonomy" id="1198449"/>
    <lineage>
        <taxon>Archaea</taxon>
        <taxon>Thermoproteota</taxon>
        <taxon>Thermoprotei</taxon>
        <taxon>Desulfurococcales</taxon>
        <taxon>Desulfurococcaceae</taxon>
        <taxon>Aeropyrum</taxon>
    </lineage>
</organism>
<dbReference type="HAMAP" id="MF_00125">
    <property type="entry name" value="HisZ"/>
    <property type="match status" value="1"/>
</dbReference>
<sequence length="435" mass="48751">MAGGRPRPPRGFRDFPPEVMILRKRLLSRLERVFESYGFDPLDTPAVEYWETLSGKYGEEAEARLIWRFQDPWSGRWYALRYDLTVPLARFVASNPGLQMPFKRYHIGKVWRHEEPQKGRYREFVQCDADIVGSPHPEADAEVVSLVVDSMEALGFNGFRVRVNDRRLLAGIFEEELSLENPLPIYRAIDKLDKIGEEGVRRELEKLGLAGSTVARIMEIISWRGRPGEVLESAGRVYGSNRRVREALDHLEEMLSLARDSRVELDLSLVRGLDYYTGPILEVVLDEPRIGSVAGGGRYDGLIGMFAGRDIPATGVSIGIERIIDAGLELGVYSLDVKTVAQVAVVVLDRSYYSYAWEAARLLRKGGFNVRIDLSRASGQVQRRKASRLGIPVVAFVGGKEAEGGFLTLYSAATGERVMVPLIEAAKAVERLLPR</sequence>
<keyword evidence="4 10" id="KW-0436">Ligase</keyword>
<dbReference type="SUPFAM" id="SSF52954">
    <property type="entry name" value="Class II aaRS ABD-related"/>
    <property type="match status" value="1"/>
</dbReference>